<comment type="caution">
    <text evidence="7">The sequence shown here is derived from an EMBL/GenBank/DDBJ whole genome shotgun (WGS) entry which is preliminary data.</text>
</comment>
<reference evidence="7 8" key="1">
    <citation type="submission" date="2020-04" db="EMBL/GenBank/DDBJ databases">
        <authorList>
            <person name="Hitch T.C.A."/>
            <person name="Wylensek D."/>
            <person name="Clavel T."/>
        </authorList>
    </citation>
    <scope>NUCLEOTIDE SEQUENCE [LARGE SCALE GENOMIC DNA]</scope>
    <source>
        <strain evidence="7 8">WCA-386-APC-2A</strain>
    </source>
</reference>
<dbReference type="GO" id="GO:0070403">
    <property type="term" value="F:NAD+ binding"/>
    <property type="evidence" value="ECO:0007669"/>
    <property type="project" value="InterPro"/>
</dbReference>
<evidence type="ECO:0000313" key="8">
    <source>
        <dbReference type="Proteomes" id="UP000536773"/>
    </source>
</evidence>
<name>A0A848EUD7_MEGEL</name>
<evidence type="ECO:0000256" key="5">
    <source>
        <dbReference type="SAM" id="Phobius"/>
    </source>
</evidence>
<dbReference type="SUPFAM" id="SSF51735">
    <property type="entry name" value="NAD(P)-binding Rossmann-fold domains"/>
    <property type="match status" value="1"/>
</dbReference>
<feature type="transmembrane region" description="Helical" evidence="5">
    <location>
        <begin position="29"/>
        <end position="47"/>
    </location>
</feature>
<dbReference type="InterPro" id="IPR044516">
    <property type="entry name" value="UXS-like"/>
</dbReference>
<feature type="domain" description="NAD-dependent epimerase/dehydratase" evidence="6">
    <location>
        <begin position="29"/>
        <end position="273"/>
    </location>
</feature>
<dbReference type="InterPro" id="IPR036291">
    <property type="entry name" value="NAD(P)-bd_dom_sf"/>
</dbReference>
<organism evidence="7 8">
    <name type="scientific">Megasphaera elsdenii</name>
    <dbReference type="NCBI Taxonomy" id="907"/>
    <lineage>
        <taxon>Bacteria</taxon>
        <taxon>Bacillati</taxon>
        <taxon>Bacillota</taxon>
        <taxon>Negativicutes</taxon>
        <taxon>Veillonellales</taxon>
        <taxon>Veillonellaceae</taxon>
        <taxon>Megasphaera</taxon>
    </lineage>
</organism>
<dbReference type="GO" id="GO:0042732">
    <property type="term" value="P:D-xylose metabolic process"/>
    <property type="evidence" value="ECO:0007669"/>
    <property type="project" value="InterPro"/>
</dbReference>
<dbReference type="Proteomes" id="UP000536773">
    <property type="component" value="Unassembled WGS sequence"/>
</dbReference>
<keyword evidence="5" id="KW-1133">Transmembrane helix</keyword>
<dbReference type="RefSeq" id="WP_169013546.1">
    <property type="nucleotide sequence ID" value="NZ_JABBJH010000008.1"/>
</dbReference>
<evidence type="ECO:0000259" key="6">
    <source>
        <dbReference type="Pfam" id="PF01370"/>
    </source>
</evidence>
<comment type="cofactor">
    <cofactor evidence="1">
        <name>NAD(+)</name>
        <dbReference type="ChEBI" id="CHEBI:57540"/>
    </cofactor>
</comment>
<dbReference type="GO" id="GO:0048040">
    <property type="term" value="F:UDP-glucuronate decarboxylase activity"/>
    <property type="evidence" value="ECO:0007669"/>
    <property type="project" value="TreeGrafter"/>
</dbReference>
<evidence type="ECO:0000256" key="2">
    <source>
        <dbReference type="ARBA" id="ARBA00022793"/>
    </source>
</evidence>
<keyword evidence="3" id="KW-0520">NAD</keyword>
<protein>
    <submittedName>
        <fullName evidence="7">NAD-dependent epimerase/dehydratase family protein</fullName>
    </submittedName>
</protein>
<accession>A0A848EUD7</accession>
<keyword evidence="4" id="KW-0456">Lyase</keyword>
<keyword evidence="2" id="KW-0210">Decarboxylase</keyword>
<dbReference type="AlphaFoldDB" id="A0A848EUD7"/>
<evidence type="ECO:0000256" key="1">
    <source>
        <dbReference type="ARBA" id="ARBA00001911"/>
    </source>
</evidence>
<dbReference type="InterPro" id="IPR001509">
    <property type="entry name" value="Epimerase_deHydtase"/>
</dbReference>
<dbReference type="Gene3D" id="3.40.50.720">
    <property type="entry name" value="NAD(P)-binding Rossmann-like Domain"/>
    <property type="match status" value="1"/>
</dbReference>
<dbReference type="PANTHER" id="PTHR43078">
    <property type="entry name" value="UDP-GLUCURONIC ACID DECARBOXYLASE-RELATED"/>
    <property type="match status" value="1"/>
</dbReference>
<evidence type="ECO:0000313" key="7">
    <source>
        <dbReference type="EMBL" id="NMK39090.1"/>
    </source>
</evidence>
<keyword evidence="5" id="KW-0812">Transmembrane</keyword>
<dbReference type="GO" id="GO:0005737">
    <property type="term" value="C:cytoplasm"/>
    <property type="evidence" value="ECO:0007669"/>
    <property type="project" value="TreeGrafter"/>
</dbReference>
<keyword evidence="5" id="KW-0472">Membrane</keyword>
<evidence type="ECO:0000256" key="3">
    <source>
        <dbReference type="ARBA" id="ARBA00023027"/>
    </source>
</evidence>
<dbReference type="EMBL" id="JABBJH010000008">
    <property type="protein sequence ID" value="NMK39090.1"/>
    <property type="molecule type" value="Genomic_DNA"/>
</dbReference>
<dbReference type="Pfam" id="PF01370">
    <property type="entry name" value="Epimerase"/>
    <property type="match status" value="1"/>
</dbReference>
<dbReference type="PANTHER" id="PTHR43078:SF6">
    <property type="entry name" value="UDP-GLUCURONIC ACID DECARBOXYLASE 1"/>
    <property type="match status" value="1"/>
</dbReference>
<evidence type="ECO:0000256" key="4">
    <source>
        <dbReference type="ARBA" id="ARBA00023239"/>
    </source>
</evidence>
<gene>
    <name evidence="7" type="ORF">HG933_06825</name>
</gene>
<sequence>MFADNASYIKSLDVFAESIDWDRLNYKKILIVGATGLIGTFLIDLIMRVNKIRKLHISVIAMGRDKRNIEVRFSCYFDNPCFSSVPADINQPLVLDEKVDFIIHLASNTHPVAYAEHPVETLMTNVEGTYRLLSYAVNHMTERFLFLSSVEIYGQTTNNEPLKETDCGYIDCNTVRACYNEGKRAGESLCQAFIKQYNLDIVIPRLCRIYGPTMKIDDSKALSQFLKKGLQKENIVLKSKGNQYFSYLYVGDTVNALLHLLLNGKKGEAYNVADAASNIHLKDLAEYVASWAGKSVVFDIPEKKESAGYSKADYAILDSNKLCKTGWIAKYNIKRGINETLNILDMEKY</sequence>
<proteinExistence type="predicted"/>